<evidence type="ECO:0000313" key="3">
    <source>
        <dbReference type="Proteomes" id="UP000000343"/>
    </source>
</evidence>
<keyword evidence="3" id="KW-1185">Reference proteome</keyword>
<accession>E8X260</accession>
<keyword evidence="1" id="KW-0732">Signal</keyword>
<feature type="signal peptide" evidence="1">
    <location>
        <begin position="1"/>
        <end position="24"/>
    </location>
</feature>
<reference evidence="3" key="1">
    <citation type="submission" date="2011-01" db="EMBL/GenBank/DDBJ databases">
        <title>Complete sequence of chromosome of Acidobacterium sp. MP5ACTX9.</title>
        <authorList>
            <consortium name="US DOE Joint Genome Institute"/>
            <person name="Lucas S."/>
            <person name="Copeland A."/>
            <person name="Lapidus A."/>
            <person name="Cheng J.-F."/>
            <person name="Goodwin L."/>
            <person name="Pitluck S."/>
            <person name="Teshima H."/>
            <person name="Detter J.C."/>
            <person name="Han C."/>
            <person name="Tapia R."/>
            <person name="Land M."/>
            <person name="Hauser L."/>
            <person name="Kyrpides N."/>
            <person name="Ivanova N."/>
            <person name="Ovchinnikova G."/>
            <person name="Pagani I."/>
            <person name="Rawat S.R."/>
            <person name="Mannisto M."/>
            <person name="Haggblom M.M."/>
            <person name="Woyke T."/>
        </authorList>
    </citation>
    <scope>NUCLEOTIDE SEQUENCE [LARGE SCALE GENOMIC DNA]</scope>
    <source>
        <strain evidence="3">MP5ACTX9</strain>
    </source>
</reference>
<evidence type="ECO:0000313" key="2">
    <source>
        <dbReference type="EMBL" id="ADW70303.1"/>
    </source>
</evidence>
<dbReference type="Proteomes" id="UP000000343">
    <property type="component" value="Chromosome"/>
</dbReference>
<sequence>MPLPRLAIFVLLLIGVFRSCFAQAAMRPCAPAAEQTDDPGPACFTAKEEIGELPGGSYFWHLYTFPDRATAEAAKGRTLHRRAVVWQGVAFYGG</sequence>
<evidence type="ECO:0000256" key="1">
    <source>
        <dbReference type="SAM" id="SignalP"/>
    </source>
</evidence>
<gene>
    <name evidence="2" type="ordered locus">AciX9_3292</name>
</gene>
<dbReference type="KEGG" id="acm:AciX9_3292"/>
<dbReference type="RefSeq" id="WP_013581615.1">
    <property type="nucleotide sequence ID" value="NC_015064.1"/>
</dbReference>
<dbReference type="PaxDb" id="1198114-AciX9_3292"/>
<feature type="chain" id="PRO_5003233600" evidence="1">
    <location>
        <begin position="25"/>
        <end position="94"/>
    </location>
</feature>
<dbReference type="OrthoDB" id="8017763at2"/>
<organism evidence="3">
    <name type="scientific">Granulicella tundricola (strain ATCC BAA-1859 / DSM 23138 / MP5ACTX9)</name>
    <dbReference type="NCBI Taxonomy" id="1198114"/>
    <lineage>
        <taxon>Bacteria</taxon>
        <taxon>Pseudomonadati</taxon>
        <taxon>Acidobacteriota</taxon>
        <taxon>Terriglobia</taxon>
        <taxon>Terriglobales</taxon>
        <taxon>Acidobacteriaceae</taxon>
        <taxon>Granulicella</taxon>
    </lineage>
</organism>
<name>E8X260_GRATM</name>
<protein>
    <submittedName>
        <fullName evidence="2">Uncharacterized protein</fullName>
    </submittedName>
</protein>
<dbReference type="HOGENOM" id="CLU_2382088_0_0_0"/>
<dbReference type="EMBL" id="CP002480">
    <property type="protein sequence ID" value="ADW70303.1"/>
    <property type="molecule type" value="Genomic_DNA"/>
</dbReference>
<proteinExistence type="predicted"/>
<dbReference type="AlphaFoldDB" id="E8X260"/>